<dbReference type="InterPro" id="IPR023397">
    <property type="entry name" value="SAM-dep_MeTrfase_MraW_recog"/>
</dbReference>
<dbReference type="PIRSF" id="PIRSF004486">
    <property type="entry name" value="MraW"/>
    <property type="match status" value="1"/>
</dbReference>
<evidence type="ECO:0000313" key="8">
    <source>
        <dbReference type="EMBL" id="GBF34464.1"/>
    </source>
</evidence>
<evidence type="ECO:0000256" key="4">
    <source>
        <dbReference type="ARBA" id="ARBA00022679"/>
    </source>
</evidence>
<dbReference type="EMBL" id="BFAV01000141">
    <property type="protein sequence ID" value="GBF34464.1"/>
    <property type="molecule type" value="Genomic_DNA"/>
</dbReference>
<dbReference type="SUPFAM" id="SSF81799">
    <property type="entry name" value="Putative methyltransferase TM0872, insert domain"/>
    <property type="match status" value="1"/>
</dbReference>
<dbReference type="GO" id="GO:0005737">
    <property type="term" value="C:cytoplasm"/>
    <property type="evidence" value="ECO:0007669"/>
    <property type="project" value="UniProtKB-SubCell"/>
</dbReference>
<dbReference type="HAMAP" id="MF_01007">
    <property type="entry name" value="16SrRNA_methyltr_H"/>
    <property type="match status" value="1"/>
</dbReference>
<accession>A0A2L2XEN0</accession>
<dbReference type="PANTHER" id="PTHR11265">
    <property type="entry name" value="S-ADENOSYL-METHYLTRANSFERASE MRAW"/>
    <property type="match status" value="1"/>
</dbReference>
<evidence type="ECO:0000313" key="9">
    <source>
        <dbReference type="Proteomes" id="UP000239549"/>
    </source>
</evidence>
<keyword evidence="9" id="KW-1185">Reference proteome</keyword>
<dbReference type="GO" id="GO:0070475">
    <property type="term" value="P:rRNA base methylation"/>
    <property type="evidence" value="ECO:0007669"/>
    <property type="project" value="UniProtKB-UniRule"/>
</dbReference>
<feature type="binding site" evidence="6">
    <location>
        <position position="75"/>
    </location>
    <ligand>
        <name>S-adenosyl-L-methionine</name>
        <dbReference type="ChEBI" id="CHEBI:59789"/>
    </ligand>
</feature>
<dbReference type="Gene3D" id="1.10.150.170">
    <property type="entry name" value="Putative methyltransferase TM0872, insert domain"/>
    <property type="match status" value="1"/>
</dbReference>
<evidence type="ECO:0000256" key="1">
    <source>
        <dbReference type="ARBA" id="ARBA00010396"/>
    </source>
</evidence>
<dbReference type="Proteomes" id="UP000239549">
    <property type="component" value="Unassembled WGS sequence"/>
</dbReference>
<organism evidence="8 9">
    <name type="scientific">Desulfocucumis palustris</name>
    <dbReference type="NCBI Taxonomy" id="1898651"/>
    <lineage>
        <taxon>Bacteria</taxon>
        <taxon>Bacillati</taxon>
        <taxon>Bacillota</taxon>
        <taxon>Clostridia</taxon>
        <taxon>Eubacteriales</taxon>
        <taxon>Desulfocucumaceae</taxon>
        <taxon>Desulfocucumis</taxon>
    </lineage>
</organism>
<comment type="similarity">
    <text evidence="1 6">Belongs to the methyltransferase superfamily. RsmH family.</text>
</comment>
<sequence length="341" mass="38018">MFPVYKFYRKRMMQLMTEEQTPGVFAHIPVLLREVMEGLKPFPGGIFVDCTLGGGGHSTEILKRTTPGGRLIGLDQDADAIAAAGEKLAGYGDRVMLVRENFSRLAQVLDNMGIKEVNGILFDLGVSSYQLDNPARGFSYMHDAPLDMRMNRENPETAGDIVNNRPEKELSRIIREYGEEKHAARIASFIARERGKRPIETTFRLVEIIKSAIPARDRREGPHPAKRTFQALRIAVNNELGIIRESILAAVDRLAPGGRLCVITFHSLEDRLVKETFRKMARPCVCPRDFPVCACGREPVIRDVAPRGVTPSAEEIDKNPRSRSARLRIAEKIPSSKGTGV</sequence>
<dbReference type="Pfam" id="PF01795">
    <property type="entry name" value="Methyltransf_5"/>
    <property type="match status" value="1"/>
</dbReference>
<feature type="binding site" evidence="6">
    <location>
        <begin position="55"/>
        <end position="57"/>
    </location>
    <ligand>
        <name>S-adenosyl-L-methionine</name>
        <dbReference type="ChEBI" id="CHEBI:59789"/>
    </ligand>
</feature>
<evidence type="ECO:0000256" key="6">
    <source>
        <dbReference type="HAMAP-Rule" id="MF_01007"/>
    </source>
</evidence>
<evidence type="ECO:0000256" key="2">
    <source>
        <dbReference type="ARBA" id="ARBA00022552"/>
    </source>
</evidence>
<proteinExistence type="inferred from homology"/>
<dbReference type="Gene3D" id="3.40.50.150">
    <property type="entry name" value="Vaccinia Virus protein VP39"/>
    <property type="match status" value="1"/>
</dbReference>
<comment type="catalytic activity">
    <reaction evidence="6">
        <text>cytidine(1402) in 16S rRNA + S-adenosyl-L-methionine = N(4)-methylcytidine(1402) in 16S rRNA + S-adenosyl-L-homocysteine + H(+)</text>
        <dbReference type="Rhea" id="RHEA:42928"/>
        <dbReference type="Rhea" id="RHEA-COMP:10286"/>
        <dbReference type="Rhea" id="RHEA-COMP:10287"/>
        <dbReference type="ChEBI" id="CHEBI:15378"/>
        <dbReference type="ChEBI" id="CHEBI:57856"/>
        <dbReference type="ChEBI" id="CHEBI:59789"/>
        <dbReference type="ChEBI" id="CHEBI:74506"/>
        <dbReference type="ChEBI" id="CHEBI:82748"/>
        <dbReference type="EC" id="2.1.1.199"/>
    </reaction>
</comment>
<keyword evidence="5 6" id="KW-0949">S-adenosyl-L-methionine</keyword>
<feature type="binding site" evidence="6">
    <location>
        <position position="130"/>
    </location>
    <ligand>
        <name>S-adenosyl-L-methionine</name>
        <dbReference type="ChEBI" id="CHEBI:59789"/>
    </ligand>
</feature>
<evidence type="ECO:0000256" key="7">
    <source>
        <dbReference type="SAM" id="MobiDB-lite"/>
    </source>
</evidence>
<name>A0A2L2XEN0_9FIRM</name>
<comment type="subcellular location">
    <subcellularLocation>
        <location evidence="6">Cytoplasm</location>
    </subcellularLocation>
</comment>
<evidence type="ECO:0000256" key="3">
    <source>
        <dbReference type="ARBA" id="ARBA00022603"/>
    </source>
</evidence>
<gene>
    <name evidence="6" type="primary">rsmH</name>
    <name evidence="8" type="ORF">DCCM_3582</name>
</gene>
<feature type="region of interest" description="Disordered" evidence="7">
    <location>
        <begin position="311"/>
        <end position="341"/>
    </location>
</feature>
<keyword evidence="3 6" id="KW-0489">Methyltransferase</keyword>
<keyword evidence="4 6" id="KW-0808">Transferase</keyword>
<comment type="function">
    <text evidence="6">Specifically methylates the N4 position of cytidine in position 1402 (C1402) of 16S rRNA.</text>
</comment>
<keyword evidence="6" id="KW-0963">Cytoplasm</keyword>
<feature type="binding site" evidence="6">
    <location>
        <position position="102"/>
    </location>
    <ligand>
        <name>S-adenosyl-L-methionine</name>
        <dbReference type="ChEBI" id="CHEBI:59789"/>
    </ligand>
</feature>
<dbReference type="InterPro" id="IPR029063">
    <property type="entry name" value="SAM-dependent_MTases_sf"/>
</dbReference>
<comment type="caution">
    <text evidence="8">The sequence shown here is derived from an EMBL/GenBank/DDBJ whole genome shotgun (WGS) entry which is preliminary data.</text>
</comment>
<dbReference type="EC" id="2.1.1.199" evidence="6"/>
<dbReference type="PANTHER" id="PTHR11265:SF0">
    <property type="entry name" value="12S RRNA N4-METHYLCYTIDINE METHYLTRANSFERASE"/>
    <property type="match status" value="1"/>
</dbReference>
<reference evidence="9" key="1">
    <citation type="submission" date="2018-02" db="EMBL/GenBank/DDBJ databases">
        <title>Genome sequence of Desulfocucumis palustris strain NAW-5.</title>
        <authorList>
            <person name="Watanabe M."/>
            <person name="Kojima H."/>
            <person name="Fukui M."/>
        </authorList>
    </citation>
    <scope>NUCLEOTIDE SEQUENCE [LARGE SCALE GENOMIC DNA]</scope>
    <source>
        <strain evidence="9">NAW-5</strain>
    </source>
</reference>
<evidence type="ECO:0000256" key="5">
    <source>
        <dbReference type="ARBA" id="ARBA00022691"/>
    </source>
</evidence>
<feature type="binding site" evidence="6">
    <location>
        <position position="123"/>
    </location>
    <ligand>
        <name>S-adenosyl-L-methionine</name>
        <dbReference type="ChEBI" id="CHEBI:59789"/>
    </ligand>
</feature>
<keyword evidence="2 6" id="KW-0698">rRNA processing</keyword>
<dbReference type="NCBIfam" id="TIGR00006">
    <property type="entry name" value="16S rRNA (cytosine(1402)-N(4))-methyltransferase RsmH"/>
    <property type="match status" value="1"/>
</dbReference>
<dbReference type="SUPFAM" id="SSF53335">
    <property type="entry name" value="S-adenosyl-L-methionine-dependent methyltransferases"/>
    <property type="match status" value="1"/>
</dbReference>
<dbReference type="AlphaFoldDB" id="A0A2L2XEN0"/>
<protein>
    <recommendedName>
        <fullName evidence="6">Ribosomal RNA small subunit methyltransferase H</fullName>
        <ecNumber evidence="6">2.1.1.199</ecNumber>
    </recommendedName>
    <alternativeName>
        <fullName evidence="6">16S rRNA m(4)C1402 methyltransferase</fullName>
    </alternativeName>
    <alternativeName>
        <fullName evidence="6">rRNA (cytosine-N(4)-)-methyltransferase RsmH</fullName>
    </alternativeName>
</protein>
<dbReference type="InterPro" id="IPR002903">
    <property type="entry name" value="RsmH"/>
</dbReference>
<dbReference type="GO" id="GO:0071424">
    <property type="term" value="F:rRNA (cytosine-N4-)-methyltransferase activity"/>
    <property type="evidence" value="ECO:0007669"/>
    <property type="project" value="UniProtKB-UniRule"/>
</dbReference>